<dbReference type="EMBL" id="ODYU01002423">
    <property type="protein sequence ID" value="SOQ39881.1"/>
    <property type="molecule type" value="Genomic_DNA"/>
</dbReference>
<reference evidence="1" key="1">
    <citation type="submission" date="2016-07" db="EMBL/GenBank/DDBJ databases">
        <authorList>
            <person name="Bretaudeau A."/>
        </authorList>
    </citation>
    <scope>NUCLEOTIDE SEQUENCE</scope>
    <source>
        <strain evidence="1">Rice</strain>
        <tissue evidence="1">Whole body</tissue>
    </source>
</reference>
<sequence length="164" mass="17958">MDRVCEDPNGPTPPPTQRRFETQFYLPKLWVPLGGDICLATDPSDPRTLTPNLWLYIGATHLSNTCMGSYKLGNERLNDSYQEKPTLYVLQDCPEIDNDNKLSLSRQFDCTVGAVAGQLAAAQRVAGSRTTSLDEASPGLVHGVSSLELDSSLVNTLAWDEEDA</sequence>
<gene>
    <name evidence="1" type="ORF">SFRICE_004451</name>
</gene>
<proteinExistence type="predicted"/>
<name>A0A2H1VGG5_SPOFR</name>
<dbReference type="AlphaFoldDB" id="A0A2H1VGG5"/>
<evidence type="ECO:0000313" key="1">
    <source>
        <dbReference type="EMBL" id="SOQ39881.1"/>
    </source>
</evidence>
<protein>
    <submittedName>
        <fullName evidence="1">SFRICE_004451</fullName>
    </submittedName>
</protein>
<accession>A0A2H1VGG5</accession>
<organism evidence="1">
    <name type="scientific">Spodoptera frugiperda</name>
    <name type="common">Fall armyworm</name>
    <dbReference type="NCBI Taxonomy" id="7108"/>
    <lineage>
        <taxon>Eukaryota</taxon>
        <taxon>Metazoa</taxon>
        <taxon>Ecdysozoa</taxon>
        <taxon>Arthropoda</taxon>
        <taxon>Hexapoda</taxon>
        <taxon>Insecta</taxon>
        <taxon>Pterygota</taxon>
        <taxon>Neoptera</taxon>
        <taxon>Endopterygota</taxon>
        <taxon>Lepidoptera</taxon>
        <taxon>Glossata</taxon>
        <taxon>Ditrysia</taxon>
        <taxon>Noctuoidea</taxon>
        <taxon>Noctuidae</taxon>
        <taxon>Amphipyrinae</taxon>
        <taxon>Spodoptera</taxon>
    </lineage>
</organism>